<evidence type="ECO:0000313" key="2">
    <source>
        <dbReference type="Proteomes" id="UP001150603"/>
    </source>
</evidence>
<dbReference type="EMBL" id="JANBPW010000022">
    <property type="protein sequence ID" value="KAJ1951369.1"/>
    <property type="molecule type" value="Genomic_DNA"/>
</dbReference>
<accession>A0ACC1JHV4</accession>
<organism evidence="1 2">
    <name type="scientific">Linderina macrospora</name>
    <dbReference type="NCBI Taxonomy" id="4868"/>
    <lineage>
        <taxon>Eukaryota</taxon>
        <taxon>Fungi</taxon>
        <taxon>Fungi incertae sedis</taxon>
        <taxon>Zoopagomycota</taxon>
        <taxon>Kickxellomycotina</taxon>
        <taxon>Kickxellomycetes</taxon>
        <taxon>Kickxellales</taxon>
        <taxon>Kickxellaceae</taxon>
        <taxon>Linderina</taxon>
    </lineage>
</organism>
<protein>
    <submittedName>
        <fullName evidence="1">Uncharacterized protein</fullName>
    </submittedName>
</protein>
<name>A0ACC1JHV4_9FUNG</name>
<sequence>MTAPSIATQYFASRKSSLPPVFARFLASEAVAQQSATEGLSQQPATEQISAESKKAAADEYVPVPFSDYKDIDQNTMRAITSILKFKTASKVQDKIISLMPIENDIMVKAKTGTGKTTAFLVPAIDILKRAYEQDPARGQKGRAVGCLIVSPTRELAKQIAVEATKLATYHGWNVQSLIGGESSRHQVNDLARKRSDIVIGTPGRILDFLNNQQIFRDLADKTKLLIFDEADVLLQMGFKKEIDEIIYRMPEDRQTFLVSATMDRKIRELAPTVFKRGFDIIDCVDKGETNTHKNVKQEYITVEYSSHFPVICDVIESHIAKCKADNQGAKIVMFMPTTKSTDMYAKLIRALLRKGVAVQNNGGNRFGNQRQSFQRPGSRNEEVVDIMMIHGKMSQDARSRVSEKFRRSSIRPGNTSVLITTDVSARGVDYPDVSMVLQVGIPTEAESYIHRLGRTGRAGKSGEGVILLTEMETEFLRHLKNLPLNHSEKYTPEYLESIAGFKGGDVAHLEKRWGAATMYAEIEKVQDTFLSLVGFYKGHAELIGDPHGQAILDSSSEILKPFDCPQPPLPRALQESLGLHRKPRGSRFGNNNRNNNRNNSRFGNDRNGGSRFGNDRGNSRYGDSRSGGSRFGNDRAPRQFNNSEDGGSSGFRNYERNYGSDNRSRNSGEDGDGTYEGGYSRGQGFTDRGKFSRDGSPKKRWQQRGKVDKY</sequence>
<keyword evidence="2" id="KW-1185">Reference proteome</keyword>
<comment type="caution">
    <text evidence="1">The sequence shown here is derived from an EMBL/GenBank/DDBJ whole genome shotgun (WGS) entry which is preliminary data.</text>
</comment>
<reference evidence="1" key="1">
    <citation type="submission" date="2022-07" db="EMBL/GenBank/DDBJ databases">
        <title>Phylogenomic reconstructions and comparative analyses of Kickxellomycotina fungi.</title>
        <authorList>
            <person name="Reynolds N.K."/>
            <person name="Stajich J.E."/>
            <person name="Barry K."/>
            <person name="Grigoriev I.V."/>
            <person name="Crous P."/>
            <person name="Smith M.E."/>
        </authorList>
    </citation>
    <scope>NUCLEOTIDE SEQUENCE</scope>
    <source>
        <strain evidence="1">NRRL 5244</strain>
    </source>
</reference>
<evidence type="ECO:0000313" key="1">
    <source>
        <dbReference type="EMBL" id="KAJ1951369.1"/>
    </source>
</evidence>
<dbReference type="Proteomes" id="UP001150603">
    <property type="component" value="Unassembled WGS sequence"/>
</dbReference>
<gene>
    <name evidence="1" type="ORF">FBU59_000200</name>
</gene>
<proteinExistence type="predicted"/>